<name>A0A448Q0A5_HAEPA</name>
<reference evidence="3 4" key="1">
    <citation type="submission" date="2018-12" db="EMBL/GenBank/DDBJ databases">
        <authorList>
            <consortium name="Pathogen Informatics"/>
        </authorList>
    </citation>
    <scope>NUCLEOTIDE SEQUENCE [LARGE SCALE GENOMIC DNA]</scope>
    <source>
        <strain evidence="3 4">NCTC10665</strain>
    </source>
</reference>
<dbReference type="AlphaFoldDB" id="A0A448Q0A5"/>
<dbReference type="RefSeq" id="WP_126470428.1">
    <property type="nucleotide sequence ID" value="NZ_LR134481.1"/>
</dbReference>
<protein>
    <recommendedName>
        <fullName evidence="2">DUF7210 domain-containing protein</fullName>
    </recommendedName>
</protein>
<feature type="region of interest" description="Disordered" evidence="1">
    <location>
        <begin position="44"/>
        <end position="102"/>
    </location>
</feature>
<sequence length="102" mass="11079">MSDKQKTAFLVAAAMAILHNGKRYEQNDVIELTEEEADKLAIYIKPAETNSEQRKQAEQTASDDTAAEQVESDAEEATAETSAEEPGEEAGETTKSSKGKDK</sequence>
<evidence type="ECO:0000256" key="1">
    <source>
        <dbReference type="SAM" id="MobiDB-lite"/>
    </source>
</evidence>
<dbReference type="Proteomes" id="UP000268879">
    <property type="component" value="Chromosome"/>
</dbReference>
<evidence type="ECO:0000313" key="3">
    <source>
        <dbReference type="EMBL" id="VEI30332.1"/>
    </source>
</evidence>
<dbReference type="EMBL" id="LR134481">
    <property type="protein sequence ID" value="VEI30332.1"/>
    <property type="molecule type" value="Genomic_DNA"/>
</dbReference>
<dbReference type="Pfam" id="PF23843">
    <property type="entry name" value="DUF7210"/>
    <property type="match status" value="1"/>
</dbReference>
<proteinExistence type="predicted"/>
<dbReference type="InterPro" id="IPR055634">
    <property type="entry name" value="DUF7210"/>
</dbReference>
<accession>A0A448Q0A5</accession>
<organism evidence="3 4">
    <name type="scientific">Haemophilus parainfluenzae</name>
    <dbReference type="NCBI Taxonomy" id="729"/>
    <lineage>
        <taxon>Bacteria</taxon>
        <taxon>Pseudomonadati</taxon>
        <taxon>Pseudomonadota</taxon>
        <taxon>Gammaproteobacteria</taxon>
        <taxon>Pasteurellales</taxon>
        <taxon>Pasteurellaceae</taxon>
        <taxon>Haemophilus</taxon>
    </lineage>
</organism>
<feature type="compositionally biased region" description="Acidic residues" evidence="1">
    <location>
        <begin position="70"/>
        <end position="91"/>
    </location>
</feature>
<gene>
    <name evidence="3" type="ORF">NCTC10665_00866</name>
</gene>
<evidence type="ECO:0000259" key="2">
    <source>
        <dbReference type="Pfam" id="PF23843"/>
    </source>
</evidence>
<evidence type="ECO:0000313" key="4">
    <source>
        <dbReference type="Proteomes" id="UP000268879"/>
    </source>
</evidence>
<feature type="domain" description="DUF7210" evidence="2">
    <location>
        <begin position="14"/>
        <end position="41"/>
    </location>
</feature>